<reference evidence="5 6" key="1">
    <citation type="submission" date="2023-08" db="EMBL/GenBank/DDBJ databases">
        <title>Black Yeasts Isolated from many extreme environments.</title>
        <authorList>
            <person name="Coleine C."/>
            <person name="Stajich J.E."/>
            <person name="Selbmann L."/>
        </authorList>
    </citation>
    <scope>NUCLEOTIDE SEQUENCE [LARGE SCALE GENOMIC DNA]</scope>
    <source>
        <strain evidence="5 6">CCFEE 6328</strain>
    </source>
</reference>
<evidence type="ECO:0000256" key="1">
    <source>
        <dbReference type="ARBA" id="ARBA00022603"/>
    </source>
</evidence>
<gene>
    <name evidence="5" type="ORF">LTR69_002973</name>
</gene>
<protein>
    <recommendedName>
        <fullName evidence="4">O-methyltransferase C-terminal domain-containing protein</fullName>
    </recommendedName>
</protein>
<dbReference type="EMBL" id="JAVRRF010000004">
    <property type="protein sequence ID" value="KAK5066453.1"/>
    <property type="molecule type" value="Genomic_DNA"/>
</dbReference>
<dbReference type="InterPro" id="IPR001077">
    <property type="entry name" value="COMT_C"/>
</dbReference>
<dbReference type="PANTHER" id="PTHR43712:SF2">
    <property type="entry name" value="O-METHYLTRANSFERASE CICE"/>
    <property type="match status" value="1"/>
</dbReference>
<accession>A0ABR0JKF1</accession>
<dbReference type="InterPro" id="IPR016461">
    <property type="entry name" value="COMT-like"/>
</dbReference>
<keyword evidence="6" id="KW-1185">Reference proteome</keyword>
<dbReference type="PROSITE" id="PS51683">
    <property type="entry name" value="SAM_OMT_II"/>
    <property type="match status" value="1"/>
</dbReference>
<evidence type="ECO:0000313" key="6">
    <source>
        <dbReference type="Proteomes" id="UP001345691"/>
    </source>
</evidence>
<organism evidence="5 6">
    <name type="scientific">Exophiala sideris</name>
    <dbReference type="NCBI Taxonomy" id="1016849"/>
    <lineage>
        <taxon>Eukaryota</taxon>
        <taxon>Fungi</taxon>
        <taxon>Dikarya</taxon>
        <taxon>Ascomycota</taxon>
        <taxon>Pezizomycotina</taxon>
        <taxon>Eurotiomycetes</taxon>
        <taxon>Chaetothyriomycetidae</taxon>
        <taxon>Chaetothyriales</taxon>
        <taxon>Herpotrichiellaceae</taxon>
        <taxon>Exophiala</taxon>
    </lineage>
</organism>
<keyword evidence="1" id="KW-0489">Methyltransferase</keyword>
<evidence type="ECO:0000256" key="2">
    <source>
        <dbReference type="ARBA" id="ARBA00022679"/>
    </source>
</evidence>
<feature type="domain" description="O-methyltransferase C-terminal" evidence="4">
    <location>
        <begin position="76"/>
        <end position="266"/>
    </location>
</feature>
<dbReference type="InterPro" id="IPR029063">
    <property type="entry name" value="SAM-dependent_MTases_sf"/>
</dbReference>
<proteinExistence type="predicted"/>
<dbReference type="Proteomes" id="UP001345691">
    <property type="component" value="Unassembled WGS sequence"/>
</dbReference>
<evidence type="ECO:0000313" key="5">
    <source>
        <dbReference type="EMBL" id="KAK5066453.1"/>
    </source>
</evidence>
<dbReference type="PANTHER" id="PTHR43712">
    <property type="entry name" value="PUTATIVE (AFU_ORTHOLOGUE AFUA_4G14580)-RELATED"/>
    <property type="match status" value="1"/>
</dbReference>
<evidence type="ECO:0000259" key="4">
    <source>
        <dbReference type="Pfam" id="PF00891"/>
    </source>
</evidence>
<keyword evidence="3" id="KW-0949">S-adenosyl-L-methionine</keyword>
<dbReference type="Gene3D" id="3.40.50.150">
    <property type="entry name" value="Vaccinia Virus protein VP39"/>
    <property type="match status" value="1"/>
</dbReference>
<comment type="caution">
    <text evidence="5">The sequence shown here is derived from an EMBL/GenBank/DDBJ whole genome shotgun (WGS) entry which is preliminary data.</text>
</comment>
<dbReference type="SUPFAM" id="SSF53335">
    <property type="entry name" value="S-adenosyl-L-methionine-dependent methyltransferases"/>
    <property type="match status" value="1"/>
</dbReference>
<keyword evidence="2" id="KW-0808">Transferase</keyword>
<name>A0ABR0JKF1_9EURO</name>
<sequence>MSAINKKRTDIGLRAAAGIGSDVSSPETKDSFAENTAPFVKVVSKDKQTFMEYMVDPENTDMTILATEGVVGWLNKLTREALLTDYPWAELGSATVVDLGCGAGDSGIDVLMRFPNLKWVFQDFNPVLDGVKKAIPTELKEGLDNGRISFVEQDYFKPNNSIGNVYYLRGVLHEYVDEDVLKVLGYVAAVMRKTPSSKMLINEVLNSSSVIAPATSSSPPSDQIPKQQSALADIANMMTWSTFTLFGGKERSYSEYKKLLNEAGFKISSLYKFRTFTVMLECELMS</sequence>
<dbReference type="Pfam" id="PF00891">
    <property type="entry name" value="Methyltransf_2"/>
    <property type="match status" value="1"/>
</dbReference>
<evidence type="ECO:0000256" key="3">
    <source>
        <dbReference type="ARBA" id="ARBA00022691"/>
    </source>
</evidence>